<dbReference type="SMART" id="SM00871">
    <property type="entry name" value="AraC_E_bind"/>
    <property type="match status" value="1"/>
</dbReference>
<reference evidence="2 3" key="1">
    <citation type="journal article" date="2003" name="Mol. Microbiol.">
        <title>Genome-based analysis of virulence genes in a non-biofilm-forming Staphylococcus epidermidis strain (ATCC 12228).</title>
        <authorList>
            <person name="Zhang Y.Q."/>
            <person name="Ren S.X."/>
            <person name="Li H.L."/>
            <person name="Wang Y.X."/>
            <person name="Fu G."/>
            <person name="Yang J."/>
            <person name="Qin Z.Q."/>
            <person name="Miao Y.G."/>
            <person name="Wang W.Y."/>
            <person name="Chen R.S."/>
            <person name="Shen Y."/>
            <person name="Chen Z."/>
            <person name="Yuan Z.H."/>
            <person name="Zhao G.P."/>
            <person name="Qu D."/>
            <person name="Danchin A."/>
            <person name="Wen Y.M."/>
        </authorList>
    </citation>
    <scope>NUCLEOTIDE SEQUENCE [LARGE SCALE GENOMIC DNA]</scope>
    <source>
        <strain evidence="3">ATCC 12228 / FDA PCI 1200</strain>
    </source>
</reference>
<dbReference type="SUPFAM" id="SSF55136">
    <property type="entry name" value="Probable bacterial effector-binding domain"/>
    <property type="match status" value="1"/>
</dbReference>
<evidence type="ECO:0000313" key="2">
    <source>
        <dbReference type="EMBL" id="AAO04050.1"/>
    </source>
</evidence>
<evidence type="ECO:0000259" key="1">
    <source>
        <dbReference type="SMART" id="SM00871"/>
    </source>
</evidence>
<dbReference type="InterPro" id="IPR029442">
    <property type="entry name" value="GyrI-like"/>
</dbReference>
<sequence length="154" mass="18387">MKYKIEKLDDSSVVYMRMIGTYQSDKNFEMMKTFKHWIQTNHYWKYVEKYGVLGIALDNPLHVQSNQCRYDVVLRIDETVNDQTISKRDFTGGIYAVFKVSHTKINIEKFFSNLENILNESHLRMRNEPIIERYIEEEGTDKVCEMLVPIYEVN</sequence>
<dbReference type="RefSeq" id="WP_001832179.1">
    <property type="nucleotide sequence ID" value="NC_004461.1"/>
</dbReference>
<dbReference type="AlphaFoldDB" id="A0A0H2VGM3"/>
<dbReference type="PATRIC" id="fig|176280.10.peg.427"/>
<dbReference type="EMBL" id="AE015929">
    <property type="protein sequence ID" value="AAO04050.1"/>
    <property type="molecule type" value="Genomic_DNA"/>
</dbReference>
<accession>A0A0H2VGM3</accession>
<dbReference type="InterPro" id="IPR010499">
    <property type="entry name" value="AraC_E-bd"/>
</dbReference>
<dbReference type="KEGG" id="sep:SE_0453"/>
<dbReference type="InterPro" id="IPR050908">
    <property type="entry name" value="SmbC-like"/>
</dbReference>
<gene>
    <name evidence="2" type="ordered locus">SE_0453</name>
</gene>
<proteinExistence type="predicted"/>
<dbReference type="GeneID" id="50019391"/>
<dbReference type="HOGENOM" id="CLU_113664_1_0_9"/>
<dbReference type="Proteomes" id="UP000001411">
    <property type="component" value="Chromosome"/>
</dbReference>
<dbReference type="OrthoDB" id="5337216at2"/>
<evidence type="ECO:0000313" key="3">
    <source>
        <dbReference type="Proteomes" id="UP000001411"/>
    </source>
</evidence>
<dbReference type="PANTHER" id="PTHR40055">
    <property type="entry name" value="TRANSCRIPTIONAL REGULATOR YGIV-RELATED"/>
    <property type="match status" value="1"/>
</dbReference>
<protein>
    <recommendedName>
        <fullName evidence="1">AraC effector-binding domain-containing protein</fullName>
    </recommendedName>
</protein>
<dbReference type="eggNOG" id="COG3449">
    <property type="taxonomic scope" value="Bacteria"/>
</dbReference>
<dbReference type="PANTHER" id="PTHR40055:SF1">
    <property type="entry name" value="TRANSCRIPTIONAL REGULATOR YGIV-RELATED"/>
    <property type="match status" value="1"/>
</dbReference>
<dbReference type="InterPro" id="IPR011256">
    <property type="entry name" value="Reg_factor_effector_dom_sf"/>
</dbReference>
<dbReference type="Pfam" id="PF06445">
    <property type="entry name" value="GyrI-like"/>
    <property type="match status" value="1"/>
</dbReference>
<organism evidence="2 3">
    <name type="scientific">Staphylococcus epidermidis (strain ATCC 12228 / FDA PCI 1200)</name>
    <dbReference type="NCBI Taxonomy" id="176280"/>
    <lineage>
        <taxon>Bacteria</taxon>
        <taxon>Bacillati</taxon>
        <taxon>Bacillota</taxon>
        <taxon>Bacilli</taxon>
        <taxon>Bacillales</taxon>
        <taxon>Staphylococcaceae</taxon>
        <taxon>Staphylococcus</taxon>
    </lineage>
</organism>
<name>A0A0H2VGM3_STAES</name>
<dbReference type="Gene3D" id="3.20.80.10">
    <property type="entry name" value="Regulatory factor, effector binding domain"/>
    <property type="match status" value="1"/>
</dbReference>
<feature type="domain" description="AraC effector-binding" evidence="1">
    <location>
        <begin position="1"/>
        <end position="151"/>
    </location>
</feature>